<evidence type="ECO:0000313" key="3">
    <source>
        <dbReference type="EMBL" id="QHU16492.1"/>
    </source>
</evidence>
<feature type="transmembrane region" description="Helical" evidence="2">
    <location>
        <begin position="189"/>
        <end position="211"/>
    </location>
</feature>
<protein>
    <submittedName>
        <fullName evidence="3">Uncharacterized protein</fullName>
    </submittedName>
</protein>
<evidence type="ECO:0000256" key="1">
    <source>
        <dbReference type="SAM" id="Coils"/>
    </source>
</evidence>
<dbReference type="AlphaFoldDB" id="A0A6C0KEP5"/>
<feature type="transmembrane region" description="Helical" evidence="2">
    <location>
        <begin position="163"/>
        <end position="183"/>
    </location>
</feature>
<accession>A0A6C0KEP5</accession>
<proteinExistence type="predicted"/>
<feature type="coiled-coil region" evidence="1">
    <location>
        <begin position="30"/>
        <end position="108"/>
    </location>
</feature>
<organism evidence="3">
    <name type="scientific">viral metagenome</name>
    <dbReference type="NCBI Taxonomy" id="1070528"/>
    <lineage>
        <taxon>unclassified sequences</taxon>
        <taxon>metagenomes</taxon>
        <taxon>organismal metagenomes</taxon>
    </lineage>
</organism>
<keyword evidence="2" id="KW-0812">Transmembrane</keyword>
<name>A0A6C0KEP5_9ZZZZ</name>
<keyword evidence="2" id="KW-0472">Membrane</keyword>
<keyword evidence="2" id="KW-1133">Transmembrane helix</keyword>
<keyword evidence="1" id="KW-0175">Coiled coil</keyword>
<evidence type="ECO:0000256" key="2">
    <source>
        <dbReference type="SAM" id="Phobius"/>
    </source>
</evidence>
<reference evidence="3" key="1">
    <citation type="journal article" date="2020" name="Nature">
        <title>Giant virus diversity and host interactions through global metagenomics.</title>
        <authorList>
            <person name="Schulz F."/>
            <person name="Roux S."/>
            <person name="Paez-Espino D."/>
            <person name="Jungbluth S."/>
            <person name="Walsh D.A."/>
            <person name="Denef V.J."/>
            <person name="McMahon K.D."/>
            <person name="Konstantinidis K.T."/>
            <person name="Eloe-Fadrosh E.A."/>
            <person name="Kyrpides N.C."/>
            <person name="Woyke T."/>
        </authorList>
    </citation>
    <scope>NUCLEOTIDE SEQUENCE</scope>
    <source>
        <strain evidence="3">GVMAG-S-3300011013-78</strain>
    </source>
</reference>
<sequence length="227" mass="27246">MDTNEIMNQLKQLASINITDIQKKFKNTKTQELYKELTQAENNITNGEEQLVEAERNYYTYTEGTQWYNNFLENNVEKEVEKKAKHLERKFNDKKREIKDNIRRLKSQKLSVDNINNLMEDNNDNIIHVADRIENLDSKSRVNERLTYYQNENIEHYQSYFHIIHQIKTVLLIVFAVFIFIYHKQYKNLYAWGTFIALIFLPTIFSILAIISQKIIELLTFLYSIFN</sequence>
<dbReference type="EMBL" id="MN740885">
    <property type="protein sequence ID" value="QHU16492.1"/>
    <property type="molecule type" value="Genomic_DNA"/>
</dbReference>